<feature type="transmembrane region" description="Helical" evidence="1">
    <location>
        <begin position="132"/>
        <end position="155"/>
    </location>
</feature>
<feature type="transmembrane region" description="Helical" evidence="1">
    <location>
        <begin position="39"/>
        <end position="64"/>
    </location>
</feature>
<sequence length="339" mass="36566">MLLGRAPSIRRDDLLTDDHPLRRYDPREPKRFRPWARGLAFVGLLLGGMIVVGIVVGVIMAFALPSDVFHQPSFEGGKIVMSSMTPAVKALTSIVELIAAIVAYAIVVRVMEGRRAPIELAPRRAFDAVRGIVAAFVCISVCIGVIALFGGYRIVGFNAGYSPWGDLLRLGFTAGIAEEIMMRGVLLRLTEERLGSWGAVILSALIFGLAHLANQDGTVWGGLAIAIEAGLLFGAVYLATRSLWWCMGFHFMWNIAEGPIFGSVVSGNGDQQSWFVAQWSGPDILTGGAFGLEASIVPVILLGGIAVALLVHLQHLGLMIEPIGARKRRLGVPETSRRR</sequence>
<keyword evidence="1" id="KW-0472">Membrane</keyword>
<keyword evidence="3" id="KW-0645">Protease</keyword>
<dbReference type="RefSeq" id="WP_214359019.1">
    <property type="nucleotide sequence ID" value="NZ_JAFEJS010000015.1"/>
</dbReference>
<feature type="transmembrane region" description="Helical" evidence="1">
    <location>
        <begin position="251"/>
        <end position="269"/>
    </location>
</feature>
<organism evidence="3 4">
    <name type="scientific">Bifidobacterium santillanense</name>
    <dbReference type="NCBI Taxonomy" id="2809028"/>
    <lineage>
        <taxon>Bacteria</taxon>
        <taxon>Bacillati</taxon>
        <taxon>Actinomycetota</taxon>
        <taxon>Actinomycetes</taxon>
        <taxon>Bifidobacteriales</taxon>
        <taxon>Bifidobacteriaceae</taxon>
        <taxon>Bifidobacterium</taxon>
    </lineage>
</organism>
<feature type="transmembrane region" description="Helical" evidence="1">
    <location>
        <begin position="289"/>
        <end position="311"/>
    </location>
</feature>
<dbReference type="PANTHER" id="PTHR39430">
    <property type="entry name" value="MEMBRANE-ASSOCIATED PROTEASE-RELATED"/>
    <property type="match status" value="1"/>
</dbReference>
<dbReference type="Pfam" id="PF02517">
    <property type="entry name" value="Rce1-like"/>
    <property type="match status" value="1"/>
</dbReference>
<dbReference type="PANTHER" id="PTHR39430:SF1">
    <property type="entry name" value="PROTEASE"/>
    <property type="match status" value="1"/>
</dbReference>
<keyword evidence="3" id="KW-0378">Hydrolase</keyword>
<dbReference type="GO" id="GO:0008237">
    <property type="term" value="F:metallopeptidase activity"/>
    <property type="evidence" value="ECO:0007669"/>
    <property type="project" value="UniProtKB-KW"/>
</dbReference>
<reference evidence="3 4" key="1">
    <citation type="journal article" date="2021" name="Environ. Microbiol.">
        <title>Genetic insights into the dark matter of the mammalian gut microbiota through targeted genome reconstruction.</title>
        <authorList>
            <person name="Lugli G.A."/>
            <person name="Alessandri G."/>
            <person name="Milani C."/>
            <person name="Viappiani A."/>
            <person name="Fontana F."/>
            <person name="Tarracchini C."/>
            <person name="Mancabelli L."/>
            <person name="Argentini C."/>
            <person name="Ruiz L."/>
            <person name="Margolles A."/>
            <person name="van Sinderen D."/>
            <person name="Turroni F."/>
            <person name="Ventura M."/>
        </authorList>
    </citation>
    <scope>NUCLEOTIDE SEQUENCE [LARGE SCALE GENOMIC DNA]</scope>
    <source>
        <strain evidence="3 4">MA2</strain>
    </source>
</reference>
<name>A0ABS5USN1_9BIFI</name>
<feature type="domain" description="CAAX prenyl protease 2/Lysostaphin resistance protein A-like" evidence="2">
    <location>
        <begin position="163"/>
        <end position="255"/>
    </location>
</feature>
<dbReference type="InterPro" id="IPR003675">
    <property type="entry name" value="Rce1/LyrA-like_dom"/>
</dbReference>
<comment type="caution">
    <text evidence="3">The sequence shown here is derived from an EMBL/GenBank/DDBJ whole genome shotgun (WGS) entry which is preliminary data.</text>
</comment>
<keyword evidence="1" id="KW-1133">Transmembrane helix</keyword>
<evidence type="ECO:0000313" key="4">
    <source>
        <dbReference type="Proteomes" id="UP000773064"/>
    </source>
</evidence>
<evidence type="ECO:0000256" key="1">
    <source>
        <dbReference type="SAM" id="Phobius"/>
    </source>
</evidence>
<feature type="transmembrane region" description="Helical" evidence="1">
    <location>
        <begin position="194"/>
        <end position="213"/>
    </location>
</feature>
<keyword evidence="1" id="KW-0812">Transmembrane</keyword>
<keyword evidence="3" id="KW-0482">Metalloprotease</keyword>
<gene>
    <name evidence="3" type="ORF">JS528_10645</name>
</gene>
<keyword evidence="4" id="KW-1185">Reference proteome</keyword>
<dbReference type="EMBL" id="JAFEJS010000015">
    <property type="protein sequence ID" value="MBT1173783.1"/>
    <property type="molecule type" value="Genomic_DNA"/>
</dbReference>
<feature type="transmembrane region" description="Helical" evidence="1">
    <location>
        <begin position="90"/>
        <end position="111"/>
    </location>
</feature>
<feature type="transmembrane region" description="Helical" evidence="1">
    <location>
        <begin position="219"/>
        <end position="239"/>
    </location>
</feature>
<protein>
    <submittedName>
        <fullName evidence="3">CPBP family intramembrane metalloprotease</fullName>
    </submittedName>
</protein>
<dbReference type="Proteomes" id="UP000773064">
    <property type="component" value="Unassembled WGS sequence"/>
</dbReference>
<proteinExistence type="predicted"/>
<evidence type="ECO:0000313" key="3">
    <source>
        <dbReference type="EMBL" id="MBT1173783.1"/>
    </source>
</evidence>
<accession>A0ABS5USN1</accession>
<evidence type="ECO:0000259" key="2">
    <source>
        <dbReference type="Pfam" id="PF02517"/>
    </source>
</evidence>
<feature type="transmembrane region" description="Helical" evidence="1">
    <location>
        <begin position="167"/>
        <end position="187"/>
    </location>
</feature>